<keyword evidence="3" id="KW-1185">Reference proteome</keyword>
<dbReference type="RefSeq" id="WP_165871799.1">
    <property type="nucleotide sequence ID" value="NZ_SLUL01000018.1"/>
</dbReference>
<dbReference type="SUPFAM" id="SSF55383">
    <property type="entry name" value="Copper amine oxidase, domain N"/>
    <property type="match status" value="2"/>
</dbReference>
<dbReference type="Gene3D" id="3.30.457.10">
    <property type="entry name" value="Copper amine oxidase-like, N-terminal domain"/>
    <property type="match status" value="2"/>
</dbReference>
<dbReference type="InterPro" id="IPR036582">
    <property type="entry name" value="Mao_N_sf"/>
</dbReference>
<evidence type="ECO:0000259" key="1">
    <source>
        <dbReference type="Pfam" id="PF07833"/>
    </source>
</evidence>
<feature type="domain" description="Copper amine oxidase-like N-terminal" evidence="1">
    <location>
        <begin position="40"/>
        <end position="146"/>
    </location>
</feature>
<reference evidence="2 3" key="1">
    <citation type="submission" date="2019-03" db="EMBL/GenBank/DDBJ databases">
        <title>Genomic Encyclopedia of Type Strains, Phase IV (KMG-IV): sequencing the most valuable type-strain genomes for metagenomic binning, comparative biology and taxonomic classification.</title>
        <authorList>
            <person name="Goeker M."/>
        </authorList>
    </citation>
    <scope>NUCLEOTIDE SEQUENCE [LARGE SCALE GENOMIC DNA]</scope>
    <source>
        <strain evidence="2 3">DSM 24979</strain>
    </source>
</reference>
<name>A0A4R1QJ36_9BACL</name>
<feature type="domain" description="Copper amine oxidase-like N-terminal" evidence="1">
    <location>
        <begin position="162"/>
        <end position="268"/>
    </location>
</feature>
<proteinExistence type="predicted"/>
<organism evidence="2 3">
    <name type="scientific">Thermolongibacillus altinsuensis</name>
    <dbReference type="NCBI Taxonomy" id="575256"/>
    <lineage>
        <taxon>Bacteria</taxon>
        <taxon>Bacillati</taxon>
        <taxon>Bacillota</taxon>
        <taxon>Bacilli</taxon>
        <taxon>Bacillales</taxon>
        <taxon>Anoxybacillaceae</taxon>
        <taxon>Thermolongibacillus</taxon>
    </lineage>
</organism>
<dbReference type="Proteomes" id="UP000295658">
    <property type="component" value="Unassembled WGS sequence"/>
</dbReference>
<dbReference type="Pfam" id="PF07833">
    <property type="entry name" value="Cu_amine_oxidN1"/>
    <property type="match status" value="2"/>
</dbReference>
<evidence type="ECO:0000313" key="3">
    <source>
        <dbReference type="Proteomes" id="UP000295658"/>
    </source>
</evidence>
<protein>
    <submittedName>
        <fullName evidence="2">Copper amine oxidase-like protein</fullName>
    </submittedName>
</protein>
<dbReference type="AlphaFoldDB" id="A0A4R1QJ36"/>
<accession>A0A4R1QJ36</accession>
<evidence type="ECO:0000313" key="2">
    <source>
        <dbReference type="EMBL" id="TCL45943.1"/>
    </source>
</evidence>
<dbReference type="EMBL" id="SLUL01000018">
    <property type="protein sequence ID" value="TCL45943.1"/>
    <property type="molecule type" value="Genomic_DNA"/>
</dbReference>
<comment type="caution">
    <text evidence="2">The sequence shown here is derived from an EMBL/GenBank/DDBJ whole genome shotgun (WGS) entry which is preliminary data.</text>
</comment>
<dbReference type="InterPro" id="IPR012854">
    <property type="entry name" value="Cu_amine_oxidase-like_N"/>
</dbReference>
<gene>
    <name evidence="2" type="ORF">EDD69_11830</name>
</gene>
<sequence>MRRNIMALSLLISMLCFYFHGINVEAKSSIVESKKTVVMVNGEQVYTDVPPIVVQGRMLVPIRAITQSMGAIVNWDEKTKTVTVTRLNHSIYLSTSSHKALVNGEEYTLDVIPVIYKGRVFVPLRFIGESFNGTVLWSGENNTITITLPEEVAREWSYPIYLNNKALVSNMKPIVKENKVYVPLKAVLVNLDNDVDWLEEDEVMQVQLNVAELTVYVGKNYVNVDGIEIATTDAPIKYKDEVYVSIRFITEALGGTYYVEKTTKETYIYINRLRFKNEFLQKESLSIARPINVPNARLVGNRRLMVSDNPENLTPQTIPTDTATLWHDEVRSSELSVDHRVYGWHINQLGQKVMLAITIENLSSTNDIEVHSLKGTYRTSSNGWVNYDVGLPIAEAVLSGHLVPGKMSNTIVKPGKTAVIQVFELEDKHLIGFLNDFTVKKASGTGELHYKVRTVLSKTGTSLASIKSDPVKIDPIAAHPRGVWRSSQLETEIPPYTVGSGEVAYNISNGVTDHFMSISEAIFDNEHCVHNPGHYGATYKVKIPIVNPTGDVKKIRVRVSSRGGLYSGAVKVNGTVYLIPVLAPATEVANIMDYEVRNEHETIELEFMHSGGSSLPLAIDLITLE</sequence>